<dbReference type="Gene3D" id="3.90.70.10">
    <property type="entry name" value="Cysteine proteinases"/>
    <property type="match status" value="1"/>
</dbReference>
<keyword evidence="3" id="KW-0547">Nucleotide-binding</keyword>
<dbReference type="InterPro" id="IPR027417">
    <property type="entry name" value="P-loop_NTPase"/>
</dbReference>
<comment type="caution">
    <text evidence="10">The sequence shown here is derived from an EMBL/GenBank/DDBJ whole genome shotgun (WGS) entry which is preliminary data.</text>
</comment>
<dbReference type="Gene3D" id="1.20.1560.10">
    <property type="entry name" value="ABC transporter type 1, transmembrane domain"/>
    <property type="match status" value="1"/>
</dbReference>
<dbReference type="GO" id="GO:0005524">
    <property type="term" value="F:ATP binding"/>
    <property type="evidence" value="ECO:0007669"/>
    <property type="project" value="UniProtKB-KW"/>
</dbReference>
<dbReference type="InterPro" id="IPR003593">
    <property type="entry name" value="AAA+_ATPase"/>
</dbReference>
<dbReference type="GO" id="GO:0016887">
    <property type="term" value="F:ATP hydrolysis activity"/>
    <property type="evidence" value="ECO:0007669"/>
    <property type="project" value="InterPro"/>
</dbReference>
<dbReference type="SMART" id="SM00382">
    <property type="entry name" value="AAA"/>
    <property type="match status" value="1"/>
</dbReference>
<name>A0A3P1SNF1_9GAMM</name>
<feature type="domain" description="ABC transporter" evidence="8">
    <location>
        <begin position="489"/>
        <end position="720"/>
    </location>
</feature>
<feature type="transmembrane region" description="Helical" evidence="7">
    <location>
        <begin position="283"/>
        <end position="305"/>
    </location>
</feature>
<protein>
    <submittedName>
        <fullName evidence="10">Peptidase domain-containing ABC transporter</fullName>
    </submittedName>
</protein>
<dbReference type="RefSeq" id="WP_124926737.1">
    <property type="nucleotide sequence ID" value="NZ_BMOH01000002.1"/>
</dbReference>
<dbReference type="SUPFAM" id="SSF52540">
    <property type="entry name" value="P-loop containing nucleoside triphosphate hydrolases"/>
    <property type="match status" value="1"/>
</dbReference>
<keyword evidence="4" id="KW-0067">ATP-binding</keyword>
<feature type="transmembrane region" description="Helical" evidence="7">
    <location>
        <begin position="399"/>
        <end position="420"/>
    </location>
</feature>
<organism evidence="10 11">
    <name type="scientific">Amphritea balenae</name>
    <dbReference type="NCBI Taxonomy" id="452629"/>
    <lineage>
        <taxon>Bacteria</taxon>
        <taxon>Pseudomonadati</taxon>
        <taxon>Pseudomonadota</taxon>
        <taxon>Gammaproteobacteria</taxon>
        <taxon>Oceanospirillales</taxon>
        <taxon>Oceanospirillaceae</taxon>
        <taxon>Amphritea</taxon>
    </lineage>
</organism>
<feature type="domain" description="ABC transmembrane type-1" evidence="9">
    <location>
        <begin position="176"/>
        <end position="455"/>
    </location>
</feature>
<evidence type="ECO:0000313" key="11">
    <source>
        <dbReference type="Proteomes" id="UP000267535"/>
    </source>
</evidence>
<accession>A0A3P1SNF1</accession>
<evidence type="ECO:0000256" key="4">
    <source>
        <dbReference type="ARBA" id="ARBA00022840"/>
    </source>
</evidence>
<dbReference type="AlphaFoldDB" id="A0A3P1SNF1"/>
<evidence type="ECO:0000256" key="2">
    <source>
        <dbReference type="ARBA" id="ARBA00022692"/>
    </source>
</evidence>
<sequence>MSNSSKRPEIVSEKLAHALRSDSDDAFIDASPFAACLLPLLRELGWNNYAKELIEALPHFSEQLDLIDLRNILATLGYESTPVAIESDKLKHELYPALYITKEGRVLLLQGIDEQLIHYYDPSDDSYQTTEKLNLQGTAYLFTDCHHAHGSNPSEAPGADWFSNLLQRFQKMIIHLLGMTFIINLAALLVPLFIMVIYDKVIGAKSAETLPFLISGAAILLSADLGLRYLRAKLLGVTAGRLDYLIGVETFKRMLYLPPLYTERSTVAAQLSRLKQFDSVRDFFTGPSAAIALELPFVILFLIVIGILGGVVALIPLAMVIGFVMLGLFWLPMLNSKIMRSGKARTDKQRIIMQTVAGRKEIKSIGGETVWWERFRENSGEAVLSNYHTFLSNNVMNNLAQGMMTFTGVAVLGVGTLQVMAGEMTIGALIAIMALVWRVLSPMQSAFLSFSKIQQTIKAIKQINQLMKLRNERKGGKSGLVLEKLKGDIRIERVSFRYGPDRDPALLGVSFHIKPGEIVAISGNTGSGKSTLIKMIAGMYAPQAGSIQVDHMDLRQLNAMDLRRAVAYVPQQTHMFHGTITQNIRLNNSLATDEQIESAAAEAGVLEEILALPEGFNTRIGDTTIDRMPPGFLRSLSMARAFVSPAKILLLDEPGASLDDESDRRFVEQLKLLKGKRSIVMVSHRPSHIRLADKAILMDQGAVAHVGHPDEVVALLLENLT</sequence>
<keyword evidence="11" id="KW-1185">Reference proteome</keyword>
<dbReference type="Proteomes" id="UP000267535">
    <property type="component" value="Unassembled WGS sequence"/>
</dbReference>
<dbReference type="OrthoDB" id="6336411at2"/>
<dbReference type="GO" id="GO:0005886">
    <property type="term" value="C:plasma membrane"/>
    <property type="evidence" value="ECO:0007669"/>
    <property type="project" value="UniProtKB-SubCell"/>
</dbReference>
<dbReference type="InterPro" id="IPR036640">
    <property type="entry name" value="ABC1_TM_sf"/>
</dbReference>
<dbReference type="Gene3D" id="3.40.50.300">
    <property type="entry name" value="P-loop containing nucleotide triphosphate hydrolases"/>
    <property type="match status" value="1"/>
</dbReference>
<dbReference type="Pfam" id="PF00664">
    <property type="entry name" value="ABC_membrane"/>
    <property type="match status" value="1"/>
</dbReference>
<evidence type="ECO:0000256" key="3">
    <source>
        <dbReference type="ARBA" id="ARBA00022741"/>
    </source>
</evidence>
<dbReference type="PANTHER" id="PTHR24221:SF248">
    <property type="entry name" value="ABC TRANSPORTER TRANSMEMBRANE REGION"/>
    <property type="match status" value="1"/>
</dbReference>
<evidence type="ECO:0000256" key="7">
    <source>
        <dbReference type="SAM" id="Phobius"/>
    </source>
</evidence>
<dbReference type="PANTHER" id="PTHR24221">
    <property type="entry name" value="ATP-BINDING CASSETTE SUB-FAMILY B"/>
    <property type="match status" value="1"/>
</dbReference>
<dbReference type="InterPro" id="IPR003439">
    <property type="entry name" value="ABC_transporter-like_ATP-bd"/>
</dbReference>
<feature type="transmembrane region" description="Helical" evidence="7">
    <location>
        <begin position="173"/>
        <end position="198"/>
    </location>
</feature>
<keyword evidence="2 7" id="KW-0812">Transmembrane</keyword>
<dbReference type="PROSITE" id="PS50893">
    <property type="entry name" value="ABC_TRANSPORTER_2"/>
    <property type="match status" value="1"/>
</dbReference>
<dbReference type="InterPro" id="IPR011527">
    <property type="entry name" value="ABC1_TM_dom"/>
</dbReference>
<dbReference type="SUPFAM" id="SSF90123">
    <property type="entry name" value="ABC transporter transmembrane region"/>
    <property type="match status" value="1"/>
</dbReference>
<dbReference type="InterPro" id="IPR039421">
    <property type="entry name" value="Type_1_exporter"/>
</dbReference>
<dbReference type="EMBL" id="RQXV01000007">
    <property type="protein sequence ID" value="RRC98676.1"/>
    <property type="molecule type" value="Genomic_DNA"/>
</dbReference>
<evidence type="ECO:0000313" key="10">
    <source>
        <dbReference type="EMBL" id="RRC98676.1"/>
    </source>
</evidence>
<gene>
    <name evidence="10" type="ORF">EHS89_13805</name>
</gene>
<keyword evidence="5 7" id="KW-1133">Transmembrane helix</keyword>
<evidence type="ECO:0000256" key="6">
    <source>
        <dbReference type="ARBA" id="ARBA00023136"/>
    </source>
</evidence>
<evidence type="ECO:0000259" key="8">
    <source>
        <dbReference type="PROSITE" id="PS50893"/>
    </source>
</evidence>
<dbReference type="GO" id="GO:0140359">
    <property type="term" value="F:ABC-type transporter activity"/>
    <property type="evidence" value="ECO:0007669"/>
    <property type="project" value="InterPro"/>
</dbReference>
<dbReference type="GO" id="GO:0034040">
    <property type="term" value="F:ATPase-coupled lipid transmembrane transporter activity"/>
    <property type="evidence" value="ECO:0007669"/>
    <property type="project" value="TreeGrafter"/>
</dbReference>
<feature type="transmembrane region" description="Helical" evidence="7">
    <location>
        <begin position="210"/>
        <end position="230"/>
    </location>
</feature>
<proteinExistence type="predicted"/>
<dbReference type="PROSITE" id="PS50929">
    <property type="entry name" value="ABC_TM1F"/>
    <property type="match status" value="1"/>
</dbReference>
<reference evidence="10 11" key="1">
    <citation type="submission" date="2018-11" db="EMBL/GenBank/DDBJ databases">
        <title>The draft genome sequence of Amphritea balenae JAMM 1525T.</title>
        <authorList>
            <person name="Fang Z."/>
            <person name="Zhang Y."/>
            <person name="Han X."/>
        </authorList>
    </citation>
    <scope>NUCLEOTIDE SEQUENCE [LARGE SCALE GENOMIC DNA]</scope>
    <source>
        <strain evidence="10 11">JAMM 1525</strain>
    </source>
</reference>
<feature type="transmembrane region" description="Helical" evidence="7">
    <location>
        <begin position="311"/>
        <end position="331"/>
    </location>
</feature>
<dbReference type="Pfam" id="PF00005">
    <property type="entry name" value="ABC_tran"/>
    <property type="match status" value="1"/>
</dbReference>
<keyword evidence="6 7" id="KW-0472">Membrane</keyword>
<evidence type="ECO:0000256" key="1">
    <source>
        <dbReference type="ARBA" id="ARBA00004651"/>
    </source>
</evidence>
<evidence type="ECO:0000259" key="9">
    <source>
        <dbReference type="PROSITE" id="PS50929"/>
    </source>
</evidence>
<evidence type="ECO:0000256" key="5">
    <source>
        <dbReference type="ARBA" id="ARBA00022989"/>
    </source>
</evidence>
<comment type="subcellular location">
    <subcellularLocation>
        <location evidence="1">Cell membrane</location>
        <topology evidence="1">Multi-pass membrane protein</topology>
    </subcellularLocation>
</comment>